<protein>
    <submittedName>
        <fullName evidence="6">TetR family transcriptional regulator</fullName>
    </submittedName>
</protein>
<dbReference type="PANTHER" id="PTHR30055:SF238">
    <property type="entry name" value="MYCOFACTOCIN BIOSYNTHESIS TRANSCRIPTIONAL REGULATOR MFTR-RELATED"/>
    <property type="match status" value="1"/>
</dbReference>
<dbReference type="RefSeq" id="WP_164249966.1">
    <property type="nucleotide sequence ID" value="NZ_JAAGMA010000936.1"/>
</dbReference>
<dbReference type="GO" id="GO:0003700">
    <property type="term" value="F:DNA-binding transcription factor activity"/>
    <property type="evidence" value="ECO:0007669"/>
    <property type="project" value="TreeGrafter"/>
</dbReference>
<comment type="caution">
    <text evidence="6">The sequence shown here is derived from an EMBL/GenBank/DDBJ whole genome shotgun (WGS) entry which is preliminary data.</text>
</comment>
<dbReference type="InterPro" id="IPR001647">
    <property type="entry name" value="HTH_TetR"/>
</dbReference>
<accession>A0A7K3PVM1</accession>
<evidence type="ECO:0000256" key="2">
    <source>
        <dbReference type="ARBA" id="ARBA00023125"/>
    </source>
</evidence>
<dbReference type="Gene3D" id="1.10.10.60">
    <property type="entry name" value="Homeodomain-like"/>
    <property type="match status" value="1"/>
</dbReference>
<evidence type="ECO:0000256" key="1">
    <source>
        <dbReference type="ARBA" id="ARBA00023015"/>
    </source>
</evidence>
<dbReference type="InterPro" id="IPR009057">
    <property type="entry name" value="Homeodomain-like_sf"/>
</dbReference>
<keyword evidence="1" id="KW-0805">Transcription regulation</keyword>
<reference evidence="6 7" key="1">
    <citation type="submission" date="2020-01" db="EMBL/GenBank/DDBJ databases">
        <title>Insect and environment-associated Actinomycetes.</title>
        <authorList>
            <person name="Currrie C."/>
            <person name="Chevrette M."/>
            <person name="Carlson C."/>
            <person name="Stubbendieck R."/>
            <person name="Wendt-Pienkowski E."/>
        </authorList>
    </citation>
    <scope>NUCLEOTIDE SEQUENCE [LARGE SCALE GENOMIC DNA]</scope>
    <source>
        <strain evidence="6 7">SID14163</strain>
    </source>
</reference>
<dbReference type="InterPro" id="IPR050109">
    <property type="entry name" value="HTH-type_TetR-like_transc_reg"/>
</dbReference>
<evidence type="ECO:0000256" key="4">
    <source>
        <dbReference type="PROSITE-ProRule" id="PRU00335"/>
    </source>
</evidence>
<evidence type="ECO:0000259" key="5">
    <source>
        <dbReference type="PROSITE" id="PS50977"/>
    </source>
</evidence>
<organism evidence="6 7">
    <name type="scientific">Streptomyces coelicoflavus</name>
    <dbReference type="NCBI Taxonomy" id="285562"/>
    <lineage>
        <taxon>Bacteria</taxon>
        <taxon>Bacillati</taxon>
        <taxon>Actinomycetota</taxon>
        <taxon>Actinomycetes</taxon>
        <taxon>Kitasatosporales</taxon>
        <taxon>Streptomycetaceae</taxon>
        <taxon>Streptomyces</taxon>
    </lineage>
</organism>
<keyword evidence="2 4" id="KW-0238">DNA-binding</keyword>
<dbReference type="EMBL" id="JAAGMA010000936">
    <property type="protein sequence ID" value="NEB13993.1"/>
    <property type="molecule type" value="Genomic_DNA"/>
</dbReference>
<dbReference type="SUPFAM" id="SSF46689">
    <property type="entry name" value="Homeodomain-like"/>
    <property type="match status" value="1"/>
</dbReference>
<sequence length="226" mass="24841">MATPTSGSPAVDSAADRALPLRERKKQRTFRALADVALTRFTERGFDEVTLDELVDEVEISKRTFFRYYSSKESVALAAEAELWIAYVDGFTATNLHGDVLTALRTALTTAITGMDEDWPRRFLATRRLAAGHSGLRRHSLVMASHHQQQIVEQLEAKLGRDSREDIRLRLLAEITFGAYRVGAKNWTAGRGKGAGHRGKGGRATLAARVSEAFDAIPDAITLTTG</sequence>
<dbReference type="PANTHER" id="PTHR30055">
    <property type="entry name" value="HTH-TYPE TRANSCRIPTIONAL REGULATOR RUTR"/>
    <property type="match status" value="1"/>
</dbReference>
<evidence type="ECO:0000313" key="6">
    <source>
        <dbReference type="EMBL" id="NEB13993.1"/>
    </source>
</evidence>
<keyword evidence="3" id="KW-0804">Transcription</keyword>
<dbReference type="Proteomes" id="UP000470446">
    <property type="component" value="Unassembled WGS sequence"/>
</dbReference>
<feature type="DNA-binding region" description="H-T-H motif" evidence="4">
    <location>
        <begin position="50"/>
        <end position="69"/>
    </location>
</feature>
<dbReference type="PROSITE" id="PS50977">
    <property type="entry name" value="HTH_TETR_2"/>
    <property type="match status" value="1"/>
</dbReference>
<proteinExistence type="predicted"/>
<dbReference type="GO" id="GO:0000976">
    <property type="term" value="F:transcription cis-regulatory region binding"/>
    <property type="evidence" value="ECO:0007669"/>
    <property type="project" value="TreeGrafter"/>
</dbReference>
<feature type="domain" description="HTH tetR-type" evidence="5">
    <location>
        <begin position="27"/>
        <end position="87"/>
    </location>
</feature>
<dbReference type="Pfam" id="PF00440">
    <property type="entry name" value="TetR_N"/>
    <property type="match status" value="1"/>
</dbReference>
<dbReference type="Gene3D" id="1.10.357.10">
    <property type="entry name" value="Tetracycline Repressor, domain 2"/>
    <property type="match status" value="1"/>
</dbReference>
<gene>
    <name evidence="6" type="ORF">G3I32_35065</name>
</gene>
<evidence type="ECO:0000313" key="7">
    <source>
        <dbReference type="Proteomes" id="UP000470446"/>
    </source>
</evidence>
<dbReference type="AlphaFoldDB" id="A0A7K3PVM1"/>
<name>A0A7K3PVM1_9ACTN</name>
<evidence type="ECO:0000256" key="3">
    <source>
        <dbReference type="ARBA" id="ARBA00023163"/>
    </source>
</evidence>